<name>A0A1F6WQH1_9BACT</name>
<dbReference type="SUPFAM" id="SSF160369">
    <property type="entry name" value="Ribosomal protein L10-like"/>
    <property type="match status" value="1"/>
</dbReference>
<dbReference type="Pfam" id="PF00466">
    <property type="entry name" value="Ribosomal_L10"/>
    <property type="match status" value="1"/>
</dbReference>
<dbReference type="Gene3D" id="3.30.70.1730">
    <property type="match status" value="1"/>
</dbReference>
<dbReference type="AlphaFoldDB" id="A0A1F6WQH1"/>
<keyword evidence="5" id="KW-0694">RNA-binding</keyword>
<evidence type="ECO:0000256" key="3">
    <source>
        <dbReference type="ARBA" id="ARBA00023274"/>
    </source>
</evidence>
<dbReference type="Proteomes" id="UP000178184">
    <property type="component" value="Unassembled WGS sequence"/>
</dbReference>
<evidence type="ECO:0000313" key="7">
    <source>
        <dbReference type="Proteomes" id="UP000178184"/>
    </source>
</evidence>
<dbReference type="EMBL" id="MFUO01000009">
    <property type="protein sequence ID" value="OGI84162.1"/>
    <property type="molecule type" value="Genomic_DNA"/>
</dbReference>
<accession>A0A1F6WQH1</accession>
<protein>
    <recommendedName>
        <fullName evidence="4 5">Large ribosomal subunit protein uL10</fullName>
    </recommendedName>
</protein>
<sequence>MAITLAQKQSQTNNLTEILKGKQCVVFVEFSKFNVFDTNEFRRKLENANITYTVIKKTLAKRSMSDMNYAGEHPELAGQIGIATSVDPIAAAREVFEFAKTHKGVVSIVGGVYENTYLGSDAMLAIATIPGRDVLYTQLVSVLIAPIQKFATALAEIAKAKA</sequence>
<dbReference type="InterPro" id="IPR047865">
    <property type="entry name" value="Ribosomal_uL10_bac_type"/>
</dbReference>
<evidence type="ECO:0000256" key="2">
    <source>
        <dbReference type="ARBA" id="ARBA00022980"/>
    </source>
</evidence>
<evidence type="ECO:0000256" key="5">
    <source>
        <dbReference type="HAMAP-Rule" id="MF_00362"/>
    </source>
</evidence>
<dbReference type="PANTHER" id="PTHR11560">
    <property type="entry name" value="39S RIBOSOMAL PROTEIN L10, MITOCHONDRIAL"/>
    <property type="match status" value="1"/>
</dbReference>
<comment type="similarity">
    <text evidence="1 5">Belongs to the universal ribosomal protein uL10 family.</text>
</comment>
<keyword evidence="5" id="KW-0699">rRNA-binding</keyword>
<evidence type="ECO:0000256" key="1">
    <source>
        <dbReference type="ARBA" id="ARBA00008889"/>
    </source>
</evidence>
<reference evidence="6 7" key="1">
    <citation type="journal article" date="2016" name="Nat. Commun.">
        <title>Thousands of microbial genomes shed light on interconnected biogeochemical processes in an aquifer system.</title>
        <authorList>
            <person name="Anantharaman K."/>
            <person name="Brown C.T."/>
            <person name="Hug L.A."/>
            <person name="Sharon I."/>
            <person name="Castelle C.J."/>
            <person name="Probst A.J."/>
            <person name="Thomas B.C."/>
            <person name="Singh A."/>
            <person name="Wilkins M.J."/>
            <person name="Karaoz U."/>
            <person name="Brodie E.L."/>
            <person name="Williams K.H."/>
            <person name="Hubbard S.S."/>
            <person name="Banfield J.F."/>
        </authorList>
    </citation>
    <scope>NUCLEOTIDE SEQUENCE [LARGE SCALE GENOMIC DNA]</scope>
</reference>
<dbReference type="InterPro" id="IPR043141">
    <property type="entry name" value="Ribosomal_uL10-like_sf"/>
</dbReference>
<dbReference type="GO" id="GO:0006412">
    <property type="term" value="P:translation"/>
    <property type="evidence" value="ECO:0007669"/>
    <property type="project" value="UniProtKB-UniRule"/>
</dbReference>
<dbReference type="InterPro" id="IPR001790">
    <property type="entry name" value="Ribosomal_uL10"/>
</dbReference>
<dbReference type="GO" id="GO:0070180">
    <property type="term" value="F:large ribosomal subunit rRNA binding"/>
    <property type="evidence" value="ECO:0007669"/>
    <property type="project" value="UniProtKB-UniRule"/>
</dbReference>
<evidence type="ECO:0000313" key="6">
    <source>
        <dbReference type="EMBL" id="OGI84162.1"/>
    </source>
</evidence>
<gene>
    <name evidence="5" type="primary">rplJ</name>
    <name evidence="6" type="ORF">A2903_01185</name>
</gene>
<comment type="subunit">
    <text evidence="5">Part of the ribosomal stalk of the 50S ribosomal subunit. The N-terminus interacts with L11 and the large rRNA to form the base of the stalk. The C-terminus forms an elongated spine to which L12 dimers bind in a sequential fashion forming a multimeric L10(L12)X complex.</text>
</comment>
<comment type="function">
    <text evidence="5">Forms part of the ribosomal stalk, playing a central role in the interaction of the ribosome with GTP-bound translation factors.</text>
</comment>
<dbReference type="InterPro" id="IPR022973">
    <property type="entry name" value="Ribosomal_uL10_bac"/>
</dbReference>
<dbReference type="GO" id="GO:1990904">
    <property type="term" value="C:ribonucleoprotein complex"/>
    <property type="evidence" value="ECO:0007669"/>
    <property type="project" value="UniProtKB-KW"/>
</dbReference>
<evidence type="ECO:0000256" key="4">
    <source>
        <dbReference type="ARBA" id="ARBA00035202"/>
    </source>
</evidence>
<proteinExistence type="inferred from homology"/>
<dbReference type="GO" id="GO:0005840">
    <property type="term" value="C:ribosome"/>
    <property type="evidence" value="ECO:0007669"/>
    <property type="project" value="UniProtKB-KW"/>
</dbReference>
<dbReference type="CDD" id="cd05797">
    <property type="entry name" value="Ribosomal_L10"/>
    <property type="match status" value="1"/>
</dbReference>
<keyword evidence="3 5" id="KW-0687">Ribonucleoprotein</keyword>
<keyword evidence="2 5" id="KW-0689">Ribosomal protein</keyword>
<comment type="caution">
    <text evidence="6">The sequence shown here is derived from an EMBL/GenBank/DDBJ whole genome shotgun (WGS) entry which is preliminary data.</text>
</comment>
<organism evidence="6 7">
    <name type="scientific">Candidatus Nomurabacteria bacterium RIFCSPLOWO2_01_FULL_33_17</name>
    <dbReference type="NCBI Taxonomy" id="1801764"/>
    <lineage>
        <taxon>Bacteria</taxon>
        <taxon>Candidatus Nomuraibacteriota</taxon>
    </lineage>
</organism>
<dbReference type="HAMAP" id="MF_00362">
    <property type="entry name" value="Ribosomal_uL10"/>
    <property type="match status" value="1"/>
</dbReference>
<dbReference type="STRING" id="1801764.A2903_01185"/>
<dbReference type="NCBIfam" id="NF000955">
    <property type="entry name" value="PRK00099.1-1"/>
    <property type="match status" value="1"/>
</dbReference>
<dbReference type="Gene3D" id="6.10.250.290">
    <property type="match status" value="1"/>
</dbReference>